<comment type="similarity">
    <text evidence="3">Belongs to the class-II pyridoxal-phosphate-dependent aminotransferase family. BioF subfamily.</text>
</comment>
<dbReference type="GO" id="GO:0008710">
    <property type="term" value="F:8-amino-7-oxononanoate synthase activity"/>
    <property type="evidence" value="ECO:0007669"/>
    <property type="project" value="UniProtKB-EC"/>
</dbReference>
<keyword evidence="7" id="KW-0093">Biotin biosynthesis</keyword>
<comment type="catalytic activity">
    <reaction evidence="11">
        <text>6-carboxyhexanoyl-[ACP] + L-alanine + H(+) = (8S)-8-amino-7-oxononanoate + holo-[ACP] + CO2</text>
        <dbReference type="Rhea" id="RHEA:42288"/>
        <dbReference type="Rhea" id="RHEA-COMP:9685"/>
        <dbReference type="Rhea" id="RHEA-COMP:9955"/>
        <dbReference type="ChEBI" id="CHEBI:15378"/>
        <dbReference type="ChEBI" id="CHEBI:16526"/>
        <dbReference type="ChEBI" id="CHEBI:57972"/>
        <dbReference type="ChEBI" id="CHEBI:64479"/>
        <dbReference type="ChEBI" id="CHEBI:78846"/>
        <dbReference type="ChEBI" id="CHEBI:149468"/>
        <dbReference type="EC" id="2.3.1.47"/>
    </reaction>
</comment>
<dbReference type="GO" id="GO:0009102">
    <property type="term" value="P:biotin biosynthetic process"/>
    <property type="evidence" value="ECO:0007669"/>
    <property type="project" value="UniProtKB-KW"/>
</dbReference>
<evidence type="ECO:0000256" key="10">
    <source>
        <dbReference type="ARBA" id="ARBA00033381"/>
    </source>
</evidence>
<evidence type="ECO:0000256" key="9">
    <source>
        <dbReference type="ARBA" id="ARBA00032610"/>
    </source>
</evidence>
<feature type="domain" description="Aminotransferase class I/classII large" evidence="12">
    <location>
        <begin position="3"/>
        <end position="310"/>
    </location>
</feature>
<evidence type="ECO:0000256" key="1">
    <source>
        <dbReference type="ARBA" id="ARBA00001933"/>
    </source>
</evidence>
<sequence length="319" mass="34315">MGSGGSHLLSGHTRAHERLEAALAAWTGRERALLFPSGYMANLTLLQVLCSKRHMVVQDRLNHASLWDAVRLSGARLRRYAHGSVEDAQRILDSLGDAPGVLVSEGVFSMDGDHGPLPGLADAARRARAVFMVDDAHGIGIWGSAGQGTCAHYALDEESVPILMATLGKALGTYGAFVAGPSQLIDRLIQEGRPYRYTTALPPALAEATLVSLECVIREPERRERLFGLIGYFRKCGTELGLPLLPSPSPIQPLWLGSARVALEVSRALEARGLLVPAIRPPTVPSGQARLRISLSASHTRGDLDRLLQGLSDLCPRPH</sequence>
<dbReference type="InterPro" id="IPR015424">
    <property type="entry name" value="PyrdxlP-dep_Trfase"/>
</dbReference>
<dbReference type="InterPro" id="IPR015422">
    <property type="entry name" value="PyrdxlP-dep_Trfase_small"/>
</dbReference>
<dbReference type="Pfam" id="PF00155">
    <property type="entry name" value="Aminotran_1_2"/>
    <property type="match status" value="1"/>
</dbReference>
<organism evidence="13">
    <name type="scientific">mine drainage metagenome</name>
    <dbReference type="NCBI Taxonomy" id="410659"/>
    <lineage>
        <taxon>unclassified sequences</taxon>
        <taxon>metagenomes</taxon>
        <taxon>ecological metagenomes</taxon>
    </lineage>
</organism>
<evidence type="ECO:0000256" key="4">
    <source>
        <dbReference type="ARBA" id="ARBA00011738"/>
    </source>
</evidence>
<evidence type="ECO:0000313" key="13">
    <source>
        <dbReference type="EMBL" id="EQD34466.1"/>
    </source>
</evidence>
<dbReference type="Gene3D" id="3.90.1150.10">
    <property type="entry name" value="Aspartate Aminotransferase, domain 1"/>
    <property type="match status" value="1"/>
</dbReference>
<dbReference type="Gene3D" id="3.40.640.10">
    <property type="entry name" value="Type I PLP-dependent aspartate aminotransferase-like (Major domain)"/>
    <property type="match status" value="1"/>
</dbReference>
<gene>
    <name evidence="13" type="ORF">B1B_17182</name>
</gene>
<dbReference type="SUPFAM" id="SSF53383">
    <property type="entry name" value="PLP-dependent transferases"/>
    <property type="match status" value="1"/>
</dbReference>
<dbReference type="EC" id="2.3.1.47" evidence="5"/>
<dbReference type="PANTHER" id="PTHR13693:SF100">
    <property type="entry name" value="8-AMINO-7-OXONONANOATE SYNTHASE"/>
    <property type="match status" value="1"/>
</dbReference>
<reference evidence="13" key="2">
    <citation type="journal article" date="2014" name="ISME J.">
        <title>Microbial stratification in low pH oxic and suboxic macroscopic growths along an acid mine drainage.</title>
        <authorList>
            <person name="Mendez-Garcia C."/>
            <person name="Mesa V."/>
            <person name="Sprenger R.R."/>
            <person name="Richter M."/>
            <person name="Diez M.S."/>
            <person name="Solano J."/>
            <person name="Bargiela R."/>
            <person name="Golyshina O.V."/>
            <person name="Manteca A."/>
            <person name="Ramos J.L."/>
            <person name="Gallego J.R."/>
            <person name="Llorente I."/>
            <person name="Martins Dos Santos V.A."/>
            <person name="Jensen O.N."/>
            <person name="Pelaez A.I."/>
            <person name="Sanchez J."/>
            <person name="Ferrer M."/>
        </authorList>
    </citation>
    <scope>NUCLEOTIDE SEQUENCE</scope>
</reference>
<dbReference type="InterPro" id="IPR001917">
    <property type="entry name" value="Aminotrans_II_pyridoxalP_BS"/>
</dbReference>
<dbReference type="InterPro" id="IPR050087">
    <property type="entry name" value="AON_synthase_class-II"/>
</dbReference>
<dbReference type="InterPro" id="IPR015421">
    <property type="entry name" value="PyrdxlP-dep_Trfase_major"/>
</dbReference>
<dbReference type="GO" id="GO:0030170">
    <property type="term" value="F:pyridoxal phosphate binding"/>
    <property type="evidence" value="ECO:0007669"/>
    <property type="project" value="InterPro"/>
</dbReference>
<dbReference type="AlphaFoldDB" id="T0YGB9"/>
<accession>T0YGB9</accession>
<comment type="cofactor">
    <cofactor evidence="1">
        <name>pyridoxal 5'-phosphate</name>
        <dbReference type="ChEBI" id="CHEBI:597326"/>
    </cofactor>
</comment>
<evidence type="ECO:0000256" key="3">
    <source>
        <dbReference type="ARBA" id="ARBA00010008"/>
    </source>
</evidence>
<evidence type="ECO:0000256" key="11">
    <source>
        <dbReference type="ARBA" id="ARBA00047715"/>
    </source>
</evidence>
<keyword evidence="8" id="KW-0663">Pyridoxal phosphate</keyword>
<evidence type="ECO:0000259" key="12">
    <source>
        <dbReference type="Pfam" id="PF00155"/>
    </source>
</evidence>
<dbReference type="InterPro" id="IPR004839">
    <property type="entry name" value="Aminotransferase_I/II_large"/>
</dbReference>
<evidence type="ECO:0000256" key="7">
    <source>
        <dbReference type="ARBA" id="ARBA00022756"/>
    </source>
</evidence>
<comment type="pathway">
    <text evidence="2">Cofactor biosynthesis; biotin biosynthesis.</text>
</comment>
<keyword evidence="6" id="KW-0808">Transferase</keyword>
<dbReference type="EMBL" id="AUZY01011480">
    <property type="protein sequence ID" value="EQD34466.1"/>
    <property type="molecule type" value="Genomic_DNA"/>
</dbReference>
<dbReference type="PANTHER" id="PTHR13693">
    <property type="entry name" value="CLASS II AMINOTRANSFERASE/8-AMINO-7-OXONONANOATE SYNTHASE"/>
    <property type="match status" value="1"/>
</dbReference>
<reference evidence="13" key="1">
    <citation type="submission" date="2013-08" db="EMBL/GenBank/DDBJ databases">
        <authorList>
            <person name="Mendez C."/>
            <person name="Richter M."/>
            <person name="Ferrer M."/>
            <person name="Sanchez J."/>
        </authorList>
    </citation>
    <scope>NUCLEOTIDE SEQUENCE</scope>
</reference>
<protein>
    <recommendedName>
        <fullName evidence="5">8-amino-7-oxononanoate synthase</fullName>
        <ecNumber evidence="5">2.3.1.47</ecNumber>
    </recommendedName>
    <alternativeName>
        <fullName evidence="9">7-keto-8-amino-pelargonic acid synthase</fullName>
    </alternativeName>
    <alternativeName>
        <fullName evidence="10">8-amino-7-ketopelargonate synthase</fullName>
    </alternativeName>
</protein>
<evidence type="ECO:0000256" key="8">
    <source>
        <dbReference type="ARBA" id="ARBA00022898"/>
    </source>
</evidence>
<comment type="caution">
    <text evidence="13">The sequence shown here is derived from an EMBL/GenBank/DDBJ whole genome shotgun (WGS) entry which is preliminary data.</text>
</comment>
<comment type="subunit">
    <text evidence="4">Homodimer.</text>
</comment>
<dbReference type="PROSITE" id="PS00599">
    <property type="entry name" value="AA_TRANSFER_CLASS_2"/>
    <property type="match status" value="1"/>
</dbReference>
<evidence type="ECO:0000256" key="2">
    <source>
        <dbReference type="ARBA" id="ARBA00004746"/>
    </source>
</evidence>
<evidence type="ECO:0000256" key="6">
    <source>
        <dbReference type="ARBA" id="ARBA00022679"/>
    </source>
</evidence>
<evidence type="ECO:0000256" key="5">
    <source>
        <dbReference type="ARBA" id="ARBA00013187"/>
    </source>
</evidence>
<name>T0YGB9_9ZZZZ</name>
<proteinExistence type="inferred from homology"/>